<dbReference type="NCBIfam" id="NF011080">
    <property type="entry name" value="PRK14508.1-3"/>
    <property type="match status" value="1"/>
</dbReference>
<evidence type="ECO:0000256" key="2">
    <source>
        <dbReference type="ARBA" id="ARBA00005684"/>
    </source>
</evidence>
<accession>A0A1Z4JA61</accession>
<proteinExistence type="inferred from homology"/>
<dbReference type="Proteomes" id="UP000217895">
    <property type="component" value="Chromosome"/>
</dbReference>
<evidence type="ECO:0000313" key="12">
    <source>
        <dbReference type="Proteomes" id="UP000217895"/>
    </source>
</evidence>
<dbReference type="AlphaFoldDB" id="A0A1Z4JA61"/>
<evidence type="ECO:0000256" key="8">
    <source>
        <dbReference type="ARBA" id="ARBA00031423"/>
    </source>
</evidence>
<protein>
    <recommendedName>
        <fullName evidence="4 10">4-alpha-glucanotransferase</fullName>
        <ecNumber evidence="3 10">2.4.1.25</ecNumber>
    </recommendedName>
    <alternativeName>
        <fullName evidence="8 10">Amylomaltase</fullName>
    </alternativeName>
    <alternativeName>
        <fullName evidence="9 10">Disproportionating enzyme</fullName>
    </alternativeName>
</protein>
<dbReference type="PANTHER" id="PTHR32438">
    <property type="entry name" value="4-ALPHA-GLUCANOTRANSFERASE DPE1, CHLOROPLASTIC/AMYLOPLASTIC"/>
    <property type="match status" value="1"/>
</dbReference>
<dbReference type="GO" id="GO:0005975">
    <property type="term" value="P:carbohydrate metabolic process"/>
    <property type="evidence" value="ECO:0007669"/>
    <property type="project" value="InterPro"/>
</dbReference>
<evidence type="ECO:0000256" key="10">
    <source>
        <dbReference type="RuleBase" id="RU361207"/>
    </source>
</evidence>
<dbReference type="PANTHER" id="PTHR32438:SF5">
    <property type="entry name" value="4-ALPHA-GLUCANOTRANSFERASE DPE1, CHLOROPLASTIC_AMYLOPLASTIC"/>
    <property type="match status" value="1"/>
</dbReference>
<dbReference type="NCBIfam" id="TIGR00217">
    <property type="entry name" value="malQ"/>
    <property type="match status" value="1"/>
</dbReference>
<comment type="catalytic activity">
    <reaction evidence="1 10">
        <text>Transfers a segment of a (1-&gt;4)-alpha-D-glucan to a new position in an acceptor, which may be glucose or a (1-&gt;4)-alpha-D-glucan.</text>
        <dbReference type="EC" id="2.4.1.25"/>
    </reaction>
</comment>
<name>A0A1Z4JA61_LEPBY</name>
<dbReference type="GO" id="GO:0004134">
    <property type="term" value="F:4-alpha-glucanotransferase activity"/>
    <property type="evidence" value="ECO:0007669"/>
    <property type="project" value="UniProtKB-EC"/>
</dbReference>
<dbReference type="InterPro" id="IPR003385">
    <property type="entry name" value="Glyco_hydro_77"/>
</dbReference>
<dbReference type="Gene3D" id="3.20.20.80">
    <property type="entry name" value="Glycosidases"/>
    <property type="match status" value="1"/>
</dbReference>
<evidence type="ECO:0000256" key="9">
    <source>
        <dbReference type="ARBA" id="ARBA00031501"/>
    </source>
</evidence>
<keyword evidence="12" id="KW-1185">Reference proteome</keyword>
<dbReference type="EC" id="2.4.1.25" evidence="3 10"/>
<dbReference type="NCBIfam" id="NF011079">
    <property type="entry name" value="PRK14508.1-2"/>
    <property type="match status" value="1"/>
</dbReference>
<keyword evidence="5 10" id="KW-0328">Glycosyltransferase</keyword>
<evidence type="ECO:0000256" key="4">
    <source>
        <dbReference type="ARBA" id="ARBA00020295"/>
    </source>
</evidence>
<evidence type="ECO:0000256" key="3">
    <source>
        <dbReference type="ARBA" id="ARBA00012560"/>
    </source>
</evidence>
<evidence type="ECO:0000256" key="6">
    <source>
        <dbReference type="ARBA" id="ARBA00022679"/>
    </source>
</evidence>
<comment type="similarity">
    <text evidence="2 10">Belongs to the disproportionating enzyme family.</text>
</comment>
<evidence type="ECO:0000256" key="7">
    <source>
        <dbReference type="ARBA" id="ARBA00023277"/>
    </source>
</evidence>
<dbReference type="Pfam" id="PF02446">
    <property type="entry name" value="Glyco_hydro_77"/>
    <property type="match status" value="1"/>
</dbReference>
<evidence type="ECO:0000256" key="1">
    <source>
        <dbReference type="ARBA" id="ARBA00000439"/>
    </source>
</evidence>
<reference evidence="11 12" key="1">
    <citation type="submission" date="2017-06" db="EMBL/GenBank/DDBJ databases">
        <title>Genome sequencing of cyanobaciteial culture collection at National Institute for Environmental Studies (NIES).</title>
        <authorList>
            <person name="Hirose Y."/>
            <person name="Shimura Y."/>
            <person name="Fujisawa T."/>
            <person name="Nakamura Y."/>
            <person name="Kawachi M."/>
        </authorList>
    </citation>
    <scope>NUCLEOTIDE SEQUENCE [LARGE SCALE GENOMIC DNA]</scope>
    <source>
        <strain evidence="11 12">NIES-2135</strain>
    </source>
</reference>
<dbReference type="SUPFAM" id="SSF51445">
    <property type="entry name" value="(Trans)glycosidases"/>
    <property type="match status" value="1"/>
</dbReference>
<keyword evidence="7 10" id="KW-0119">Carbohydrate metabolism</keyword>
<keyword evidence="6 10" id="KW-0808">Transferase</keyword>
<organism evidence="11 12">
    <name type="scientific">Leptolyngbya boryana NIES-2135</name>
    <dbReference type="NCBI Taxonomy" id="1973484"/>
    <lineage>
        <taxon>Bacteria</taxon>
        <taxon>Bacillati</taxon>
        <taxon>Cyanobacteriota</taxon>
        <taxon>Cyanophyceae</taxon>
        <taxon>Leptolyngbyales</taxon>
        <taxon>Leptolyngbyaceae</taxon>
        <taxon>Leptolyngbya group</taxon>
        <taxon>Leptolyngbya</taxon>
    </lineage>
</organism>
<evidence type="ECO:0000313" key="11">
    <source>
        <dbReference type="EMBL" id="BAY53603.1"/>
    </source>
</evidence>
<dbReference type="InterPro" id="IPR017853">
    <property type="entry name" value="GH"/>
</dbReference>
<sequence length="502" mass="57890">MPLMRSSGVLLHPTCFPGRFGIGELGAEAHRFIEFLVQSGQQYWQVLPLGPTGYGNSPYASYSSMAGNPLLISLEALRDRGLLEESDFANADGFWIDCVDFDRVYAFKAPLWRKACDAFKHQSDEQRDFADFCTRKAFWLEDYALFMALKHENGGKSWYEWEPELMQSKPDAIEAARIRLQEEIYYQKFLQYEFFKQWVALKEHANENGVQIIGDIPIYVAHDSADVWANSENFRLDPETGHPELMAGVPPDYFSATGQLWGNPIYDWDYLESTDFKWWVQRFEAMLDLVDWIRIDHFRGLEAYWAVPQGEETAMNGNWIEAPGDQFFQMLNTKLGKLPILAEDLGVITPEVEALRDKYEFPGMKILHFAFGSDPGNPYLPFNYPRNCVVYTGTHDNDTTIGWYEQLSDYERGNLWNYMGCIGQQGIHWDLIRVAMSSVAVLSIIPMQDLMGLGANTRMNVPGQAEGNWGWRYRSEMLNDEIRDRFASLTHLFGRAPHRKRD</sequence>
<dbReference type="EMBL" id="AP018203">
    <property type="protein sequence ID" value="BAY53603.1"/>
    <property type="molecule type" value="Genomic_DNA"/>
</dbReference>
<gene>
    <name evidence="11" type="ORF">NIES2135_04090</name>
</gene>
<evidence type="ECO:0000256" key="5">
    <source>
        <dbReference type="ARBA" id="ARBA00022676"/>
    </source>
</evidence>